<protein>
    <submittedName>
        <fullName evidence="3">Flagellar hook-length control protein FliK</fullName>
    </submittedName>
</protein>
<dbReference type="Pfam" id="PF02120">
    <property type="entry name" value="Flg_hook"/>
    <property type="match status" value="1"/>
</dbReference>
<dbReference type="InterPro" id="IPR052563">
    <property type="entry name" value="FliK"/>
</dbReference>
<dbReference type="InterPro" id="IPR021136">
    <property type="entry name" value="Flagellar_hook_control-like_C"/>
</dbReference>
<feature type="compositionally biased region" description="Basic and acidic residues" evidence="1">
    <location>
        <begin position="215"/>
        <end position="227"/>
    </location>
</feature>
<feature type="compositionally biased region" description="Low complexity" evidence="1">
    <location>
        <begin position="228"/>
        <end position="240"/>
    </location>
</feature>
<dbReference type="Proteomes" id="UP000611945">
    <property type="component" value="Unassembled WGS sequence"/>
</dbReference>
<evidence type="ECO:0000256" key="1">
    <source>
        <dbReference type="SAM" id="MobiDB-lite"/>
    </source>
</evidence>
<keyword evidence="3" id="KW-0966">Cell projection</keyword>
<dbReference type="EMBL" id="JACSQG010000008">
    <property type="protein sequence ID" value="MBD7978311.1"/>
    <property type="molecule type" value="Genomic_DNA"/>
</dbReference>
<dbReference type="RefSeq" id="WP_251837094.1">
    <property type="nucleotide sequence ID" value="NZ_JACSQG010000008.1"/>
</dbReference>
<sequence length="416" mass="43301">MALGADLFLQGSPSARVATGAGKSPDTGAGADKAESGSFAELYARERDTTPAPAAAKPAETAETAQDATDKAVREQQLLADTGKELPTELPPEDVQLESLMLFERDPGVPVDATLAEQAPDKAAQTAHDNLLAEAQAEALAVAEQAAAELQPDEPVAVAAVLTPAVQAAALPAQPSANGRASAAQAAVAEQRAATTRLASAEPALAEDSTEVADSELRLEPFTRELDASTAGRAASAAASELRTETPPGSVNPLTQAVSQANTAAAREAATVPQQPLSMSQNGWSEAVVERVMWLSSQNLKSAEIQLDPAELGRLEVRISLNQEQTQVSFASPHAGVRDALEGQLQRLRDMFNQQGMNLVDVNVSDQSLARDDRQTDERSGSRGIAAGGEEHADVDDLTVATTALDSGRGLIDFYA</sequence>
<dbReference type="CDD" id="cd17470">
    <property type="entry name" value="T3SS_Flik_C"/>
    <property type="match status" value="1"/>
</dbReference>
<dbReference type="PANTHER" id="PTHR37533:SF2">
    <property type="entry name" value="FLAGELLAR HOOK-LENGTH CONTROL PROTEIN"/>
    <property type="match status" value="1"/>
</dbReference>
<reference evidence="3 4" key="1">
    <citation type="submission" date="2020-08" db="EMBL/GenBank/DDBJ databases">
        <title>A Genomic Blueprint of the Chicken Gut Microbiome.</title>
        <authorList>
            <person name="Gilroy R."/>
            <person name="Ravi A."/>
            <person name="Getino M."/>
            <person name="Pursley I."/>
            <person name="Horton D.L."/>
            <person name="Alikhan N.-F."/>
            <person name="Baker D."/>
            <person name="Gharbi K."/>
            <person name="Hall N."/>
            <person name="Watson M."/>
            <person name="Adriaenssens E.M."/>
            <person name="Foster-Nyarko E."/>
            <person name="Jarju S."/>
            <person name="Secka A."/>
            <person name="Antonio M."/>
            <person name="Oren A."/>
            <person name="Chaudhuri R."/>
            <person name="La Ragione R.M."/>
            <person name="Hildebrand F."/>
            <person name="Pallen M.J."/>
        </authorList>
    </citation>
    <scope>NUCLEOTIDE SEQUENCE [LARGE SCALE GENOMIC DNA]</scope>
    <source>
        <strain evidence="3 4">Sa2CUA2</strain>
    </source>
</reference>
<feature type="domain" description="Flagellar hook-length control protein-like C-terminal" evidence="2">
    <location>
        <begin position="290"/>
        <end position="368"/>
    </location>
</feature>
<comment type="caution">
    <text evidence="3">The sequence shown here is derived from an EMBL/GenBank/DDBJ whole genome shotgun (WGS) entry which is preliminary data.</text>
</comment>
<proteinExistence type="predicted"/>
<accession>A0ABR8TRC5</accession>
<name>A0ABR8TRC5_9PSED</name>
<evidence type="ECO:0000313" key="4">
    <source>
        <dbReference type="Proteomes" id="UP000611945"/>
    </source>
</evidence>
<feature type="region of interest" description="Disordered" evidence="1">
    <location>
        <begin position="1"/>
        <end position="91"/>
    </location>
</feature>
<keyword evidence="3" id="KW-0969">Cilium</keyword>
<feature type="compositionally biased region" description="Basic and acidic residues" evidence="1">
    <location>
        <begin position="369"/>
        <end position="381"/>
    </location>
</feature>
<keyword evidence="3" id="KW-0282">Flagellum</keyword>
<feature type="region of interest" description="Disordered" evidence="1">
    <location>
        <begin position="198"/>
        <end position="254"/>
    </location>
</feature>
<gene>
    <name evidence="3" type="ORF">H9642_14095</name>
</gene>
<organism evidence="3 4">
    <name type="scientific">Serpens gallinarum</name>
    <dbReference type="NCBI Taxonomy" id="2763075"/>
    <lineage>
        <taxon>Bacteria</taxon>
        <taxon>Pseudomonadati</taxon>
        <taxon>Pseudomonadota</taxon>
        <taxon>Gammaproteobacteria</taxon>
        <taxon>Pseudomonadales</taxon>
        <taxon>Pseudomonadaceae</taxon>
        <taxon>Pseudomonas</taxon>
    </lineage>
</organism>
<dbReference type="InterPro" id="IPR038610">
    <property type="entry name" value="FliK-like_C_sf"/>
</dbReference>
<evidence type="ECO:0000259" key="2">
    <source>
        <dbReference type="Pfam" id="PF02120"/>
    </source>
</evidence>
<keyword evidence="4" id="KW-1185">Reference proteome</keyword>
<dbReference type="PANTHER" id="PTHR37533">
    <property type="entry name" value="FLAGELLAR HOOK-LENGTH CONTROL PROTEIN"/>
    <property type="match status" value="1"/>
</dbReference>
<evidence type="ECO:0000313" key="3">
    <source>
        <dbReference type="EMBL" id="MBD7978311.1"/>
    </source>
</evidence>
<feature type="region of interest" description="Disordered" evidence="1">
    <location>
        <begin position="365"/>
        <end position="391"/>
    </location>
</feature>
<dbReference type="Gene3D" id="3.30.750.140">
    <property type="match status" value="1"/>
</dbReference>
<feature type="compositionally biased region" description="Low complexity" evidence="1">
    <location>
        <begin position="50"/>
        <end position="67"/>
    </location>
</feature>